<evidence type="ECO:0000313" key="4">
    <source>
        <dbReference type="EMBL" id="TMM53790.1"/>
    </source>
</evidence>
<dbReference type="SUPFAM" id="SSF51161">
    <property type="entry name" value="Trimeric LpxA-like enzymes"/>
    <property type="match status" value="1"/>
</dbReference>
<keyword evidence="3 4" id="KW-0012">Acyltransferase</keyword>
<dbReference type="EMBL" id="VATY01000004">
    <property type="protein sequence ID" value="TMM53790.1"/>
    <property type="molecule type" value="Genomic_DNA"/>
</dbReference>
<dbReference type="InterPro" id="IPR011004">
    <property type="entry name" value="Trimer_LpxA-like_sf"/>
</dbReference>
<dbReference type="InterPro" id="IPR051159">
    <property type="entry name" value="Hexapeptide_acetyltransf"/>
</dbReference>
<accession>A0A5S3PHN5</accession>
<reference evidence="4 5" key="1">
    <citation type="submission" date="2019-05" db="EMBL/GenBank/DDBJ databases">
        <authorList>
            <person name="Zhang J.-Y."/>
            <person name="Feg X."/>
            <person name="Du Z.-J."/>
        </authorList>
    </citation>
    <scope>NUCLEOTIDE SEQUENCE [LARGE SCALE GENOMIC DNA]</scope>
    <source>
        <strain evidence="4 5">RZ26</strain>
    </source>
</reference>
<dbReference type="Pfam" id="PF00132">
    <property type="entry name" value="Hexapep"/>
    <property type="match status" value="1"/>
</dbReference>
<evidence type="ECO:0000313" key="5">
    <source>
        <dbReference type="Proteomes" id="UP000310314"/>
    </source>
</evidence>
<dbReference type="PANTHER" id="PTHR23416">
    <property type="entry name" value="SIALIC ACID SYNTHASE-RELATED"/>
    <property type="match status" value="1"/>
</dbReference>
<sequence length="195" mass="21163">MTLFLKKIVLNIIGLPTRLYNFFVLKYKGVVYATYPRISGRIFISGPGKIILGEGVQINSNLFSNPIGGDTRTLFSVFKGATLSIGDYSGFSNIAISCKEKVTIGKHVKIGGGVKIYDSDFHSLNFEDRKNPKTDIPIIKPIELKDGCFIGAHSIILKGVTIGKESIIGAGSLVTKSVPDGEIWGGNPIKFIKKI</sequence>
<evidence type="ECO:0000256" key="1">
    <source>
        <dbReference type="ARBA" id="ARBA00022679"/>
    </source>
</evidence>
<keyword evidence="1 4" id="KW-0808">Transferase</keyword>
<dbReference type="Gene3D" id="2.160.10.10">
    <property type="entry name" value="Hexapeptide repeat proteins"/>
    <property type="match status" value="1"/>
</dbReference>
<evidence type="ECO:0000256" key="2">
    <source>
        <dbReference type="ARBA" id="ARBA00022737"/>
    </source>
</evidence>
<dbReference type="GO" id="GO:0016746">
    <property type="term" value="F:acyltransferase activity"/>
    <property type="evidence" value="ECO:0007669"/>
    <property type="project" value="UniProtKB-KW"/>
</dbReference>
<dbReference type="InterPro" id="IPR018357">
    <property type="entry name" value="Hexapep_transf_CS"/>
</dbReference>
<comment type="caution">
    <text evidence="4">The sequence shown here is derived from an EMBL/GenBank/DDBJ whole genome shotgun (WGS) entry which is preliminary data.</text>
</comment>
<keyword evidence="2" id="KW-0677">Repeat</keyword>
<protein>
    <submittedName>
        <fullName evidence="4">Acyltransferase</fullName>
    </submittedName>
</protein>
<organism evidence="4 5">
    <name type="scientific">Maribacter algarum</name>
    <name type="common">ex Zhang et al. 2020</name>
    <dbReference type="NCBI Taxonomy" id="2578118"/>
    <lineage>
        <taxon>Bacteria</taxon>
        <taxon>Pseudomonadati</taxon>
        <taxon>Bacteroidota</taxon>
        <taxon>Flavobacteriia</taxon>
        <taxon>Flavobacteriales</taxon>
        <taxon>Flavobacteriaceae</taxon>
        <taxon>Maribacter</taxon>
    </lineage>
</organism>
<dbReference type="Proteomes" id="UP000310314">
    <property type="component" value="Unassembled WGS sequence"/>
</dbReference>
<evidence type="ECO:0000256" key="3">
    <source>
        <dbReference type="ARBA" id="ARBA00023315"/>
    </source>
</evidence>
<dbReference type="OrthoDB" id="9814490at2"/>
<name>A0A5S3PHN5_9FLAO</name>
<proteinExistence type="predicted"/>
<dbReference type="CDD" id="cd04647">
    <property type="entry name" value="LbH_MAT_like"/>
    <property type="match status" value="1"/>
</dbReference>
<dbReference type="AlphaFoldDB" id="A0A5S3PHN5"/>
<dbReference type="PROSITE" id="PS00101">
    <property type="entry name" value="HEXAPEP_TRANSFERASES"/>
    <property type="match status" value="1"/>
</dbReference>
<dbReference type="RefSeq" id="WP_138659414.1">
    <property type="nucleotide sequence ID" value="NZ_VATY01000004.1"/>
</dbReference>
<gene>
    <name evidence="4" type="ORF">FEE95_17995</name>
</gene>
<keyword evidence="5" id="KW-1185">Reference proteome</keyword>
<dbReference type="InterPro" id="IPR001451">
    <property type="entry name" value="Hexapep"/>
</dbReference>